<feature type="region of interest" description="Disordered" evidence="1">
    <location>
        <begin position="30"/>
        <end position="57"/>
    </location>
</feature>
<reference evidence="2 3" key="1">
    <citation type="journal article" date="2014" name="Agronomy (Basel)">
        <title>A Draft Genome Sequence for Ensete ventricosum, the Drought-Tolerant Tree Against Hunger.</title>
        <authorList>
            <person name="Harrison J."/>
            <person name="Moore K.A."/>
            <person name="Paszkiewicz K."/>
            <person name="Jones T."/>
            <person name="Grant M."/>
            <person name="Ambacheew D."/>
            <person name="Muzemil S."/>
            <person name="Studholme D.J."/>
        </authorList>
    </citation>
    <scope>NUCLEOTIDE SEQUENCE [LARGE SCALE GENOMIC DNA]</scope>
</reference>
<dbReference type="EMBL" id="AMZH03005550">
    <property type="protein sequence ID" value="RRT66137.1"/>
    <property type="molecule type" value="Genomic_DNA"/>
</dbReference>
<proteinExistence type="predicted"/>
<dbReference type="AlphaFoldDB" id="A0A426ZQ63"/>
<dbReference type="Proteomes" id="UP000287651">
    <property type="component" value="Unassembled WGS sequence"/>
</dbReference>
<gene>
    <name evidence="2" type="ORF">B296_00002554</name>
</gene>
<evidence type="ECO:0000313" key="2">
    <source>
        <dbReference type="EMBL" id="RRT66137.1"/>
    </source>
</evidence>
<accession>A0A426ZQ63</accession>
<name>A0A426ZQ63_ENSVE</name>
<evidence type="ECO:0000313" key="3">
    <source>
        <dbReference type="Proteomes" id="UP000287651"/>
    </source>
</evidence>
<comment type="caution">
    <text evidence="2">The sequence shown here is derived from an EMBL/GenBank/DDBJ whole genome shotgun (WGS) entry which is preliminary data.</text>
</comment>
<sequence length="138" mass="14569">MRNGDCDDAAKSSGLRWCSSQVASMLMEDGSQGDLDHEATATVEEEEGSSNVGCGKGAAMTEGRRVVECTVVAEEGGSGVEREAVAGNLRSKELLLPSVRTLVDSKLGVIFIGDQPPSHREKSTLMRGCIISVLVLPF</sequence>
<protein>
    <submittedName>
        <fullName evidence="2">Uncharacterized protein</fullName>
    </submittedName>
</protein>
<evidence type="ECO:0000256" key="1">
    <source>
        <dbReference type="SAM" id="MobiDB-lite"/>
    </source>
</evidence>
<organism evidence="2 3">
    <name type="scientific">Ensete ventricosum</name>
    <name type="common">Abyssinian banana</name>
    <name type="synonym">Musa ensete</name>
    <dbReference type="NCBI Taxonomy" id="4639"/>
    <lineage>
        <taxon>Eukaryota</taxon>
        <taxon>Viridiplantae</taxon>
        <taxon>Streptophyta</taxon>
        <taxon>Embryophyta</taxon>
        <taxon>Tracheophyta</taxon>
        <taxon>Spermatophyta</taxon>
        <taxon>Magnoliopsida</taxon>
        <taxon>Liliopsida</taxon>
        <taxon>Zingiberales</taxon>
        <taxon>Musaceae</taxon>
        <taxon>Ensete</taxon>
    </lineage>
</organism>